<feature type="transmembrane region" description="Helical" evidence="1">
    <location>
        <begin position="890"/>
        <end position="907"/>
    </location>
</feature>
<dbReference type="Gene3D" id="3.30.70.1320">
    <property type="entry name" value="Multidrug efflux transporter AcrB pore domain like"/>
    <property type="match status" value="1"/>
</dbReference>
<dbReference type="PROSITE" id="PS51257">
    <property type="entry name" value="PROKAR_LIPOPROTEIN"/>
    <property type="match status" value="1"/>
</dbReference>
<keyword evidence="1" id="KW-1133">Transmembrane helix</keyword>
<dbReference type="InterPro" id="IPR027463">
    <property type="entry name" value="AcrB_DN_DC_subdom"/>
</dbReference>
<dbReference type="GO" id="GO:0005886">
    <property type="term" value="C:plasma membrane"/>
    <property type="evidence" value="ECO:0007669"/>
    <property type="project" value="TreeGrafter"/>
</dbReference>
<dbReference type="Gene3D" id="1.20.1640.10">
    <property type="entry name" value="Multidrug efflux transporter AcrB transmembrane domain"/>
    <property type="match status" value="2"/>
</dbReference>
<dbReference type="Gene3D" id="3.30.2090.10">
    <property type="entry name" value="Multidrug efflux transporter AcrB TolC docking domain, DN and DC subdomains"/>
    <property type="match status" value="2"/>
</dbReference>
<dbReference type="GO" id="GO:0042910">
    <property type="term" value="F:xenobiotic transmembrane transporter activity"/>
    <property type="evidence" value="ECO:0007669"/>
    <property type="project" value="TreeGrafter"/>
</dbReference>
<evidence type="ECO:0000313" key="2">
    <source>
        <dbReference type="EMBL" id="PIW17765.1"/>
    </source>
</evidence>
<feature type="transmembrane region" description="Helical" evidence="1">
    <location>
        <begin position="452"/>
        <end position="475"/>
    </location>
</feature>
<name>A0A2M7G6V7_9BACT</name>
<dbReference type="EMBL" id="PFFQ01000020">
    <property type="protein sequence ID" value="PIW17765.1"/>
    <property type="molecule type" value="Genomic_DNA"/>
</dbReference>
<dbReference type="PANTHER" id="PTHR32063:SF0">
    <property type="entry name" value="SWARMING MOTILITY PROTEIN SWRC"/>
    <property type="match status" value="1"/>
</dbReference>
<dbReference type="Gene3D" id="3.30.70.1440">
    <property type="entry name" value="Multidrug efflux transporter AcrB pore domain"/>
    <property type="match status" value="1"/>
</dbReference>
<dbReference type="InterPro" id="IPR001036">
    <property type="entry name" value="Acrflvin-R"/>
</dbReference>
<accession>A0A2M7G6V7</accession>
<dbReference type="Gene3D" id="3.30.70.1430">
    <property type="entry name" value="Multidrug efflux transporter AcrB pore domain"/>
    <property type="match status" value="2"/>
</dbReference>
<feature type="transmembrane region" description="Helical" evidence="1">
    <location>
        <begin position="553"/>
        <end position="572"/>
    </location>
</feature>
<proteinExistence type="predicted"/>
<keyword evidence="1" id="KW-0812">Transmembrane</keyword>
<dbReference type="SUPFAM" id="SSF82714">
    <property type="entry name" value="Multidrug efflux transporter AcrB TolC docking domain, DN and DC subdomains"/>
    <property type="match status" value="2"/>
</dbReference>
<reference evidence="2 3" key="1">
    <citation type="submission" date="2017-09" db="EMBL/GenBank/DDBJ databases">
        <title>Depth-based differentiation of microbial function through sediment-hosted aquifers and enrichment of novel symbionts in the deep terrestrial subsurface.</title>
        <authorList>
            <person name="Probst A.J."/>
            <person name="Ladd B."/>
            <person name="Jarett J.K."/>
            <person name="Geller-Mcgrath D.E."/>
            <person name="Sieber C.M."/>
            <person name="Emerson J.B."/>
            <person name="Anantharaman K."/>
            <person name="Thomas B.C."/>
            <person name="Malmstrom R."/>
            <person name="Stieglmeier M."/>
            <person name="Klingl A."/>
            <person name="Woyke T."/>
            <person name="Ryan C.M."/>
            <person name="Banfield J.F."/>
        </authorList>
    </citation>
    <scope>NUCLEOTIDE SEQUENCE [LARGE SCALE GENOMIC DNA]</scope>
    <source>
        <strain evidence="2">CG17_big_fil_post_rev_8_21_14_2_50_48_46</strain>
    </source>
</reference>
<dbReference type="SUPFAM" id="SSF82866">
    <property type="entry name" value="Multidrug efflux transporter AcrB transmembrane domain"/>
    <property type="match status" value="2"/>
</dbReference>
<feature type="transmembrane region" description="Helical" evidence="1">
    <location>
        <begin position="988"/>
        <end position="1009"/>
    </location>
</feature>
<feature type="transmembrane region" description="Helical" evidence="1">
    <location>
        <begin position="1015"/>
        <end position="1036"/>
    </location>
</feature>
<dbReference type="PRINTS" id="PR00702">
    <property type="entry name" value="ACRIFLAVINRP"/>
</dbReference>
<dbReference type="AlphaFoldDB" id="A0A2M7G6V7"/>
<dbReference type="SUPFAM" id="SSF82693">
    <property type="entry name" value="Multidrug efflux transporter AcrB pore domain, PN1, PN2, PC1 and PC2 subdomains"/>
    <property type="match status" value="3"/>
</dbReference>
<feature type="transmembrane region" description="Helical" evidence="1">
    <location>
        <begin position="481"/>
        <end position="503"/>
    </location>
</feature>
<evidence type="ECO:0000313" key="3">
    <source>
        <dbReference type="Proteomes" id="UP000231019"/>
    </source>
</evidence>
<comment type="caution">
    <text evidence="2">The sequence shown here is derived from an EMBL/GenBank/DDBJ whole genome shotgun (WGS) entry which is preliminary data.</text>
</comment>
<gene>
    <name evidence="2" type="ORF">COW36_07420</name>
</gene>
<dbReference type="Proteomes" id="UP000231019">
    <property type="component" value="Unassembled WGS sequence"/>
</dbReference>
<sequence length="1057" mass="117449">MKTEEKASVWNLPAWSIRHPYLVISFYLAILLACGIALTQVLPRRMMPYIESPILGIVTEAPGLSALEIEQYYSKPIEERMTVIPKVRYIRSSSQEGFSIVSLEFPYGTNMQKALTDVQALMQVVQADLPGTGANRKPSWVVPIDPLNIPVLTVAIRAPDWNAVALREFAENEMVNRLKRLPDIQSVYPYGGKKRQMQIVLDRHKLAAAQLSAPELKAILDRNNLSLSGGRINTPTHETPIRIQNHVSRPEDLLKLPIKGQGEQMLTLADLAEVKDTAREQRSAFHFLKNGQRYEDAVALQIVQNPAASSPKVIAAVEKELKLMQQEYPSLRFETAYDNAHFVNILMENMGEELILGILLTALAVFFFLHGNLQATGIAILTLPISLAFSILVMVPMGMSLNSSTLIGFLVAIGRLVDDAIIDIHAIQKHLRLGKNVREATIDGISEVRLSVAASTLVLIVGLLPLLFCGGIVQIMFEGLVWPIVTGVSISFLVSMTLTAVLADKLLKPEPETPSRHPVYRYGVYPFDRFLNGLEKRYAVWIAWLLKHRFSNLIRVLATLVIGFGFFFFIGGEMMPLADVGQAYGVLETQPGTSFERTEQIVRAFEEILAEYPEIEKASVELGAEPGGTFFTGYAMNRVNGASIMLTFSDKDTRQRSIWQIMDEVQERALATVPGIRRLQIKEMGSDVMASSQAPISILVTGKDLKIIDQLTREVAEIAKKTEGLYQVGTSWTLGVPTWELTPDLRRLQEVGISLKDLGEQLDSLLRGSLSEEDFYLSNQRQDTLQLRLQADQRRSLGDLENLEISTPSGPVPLKSLARLAPSQTPTLIEHDGIRRSNTVLAYYRPGEKPSMDASMEVLMKAMGQLNWPPGYGIEMRGDMTQMMDSFARLFQGLALSLLLIFLILVAQFKGFLQPLQMVFSLPLELSGVFLALFLAHQAFSSVSIMAVIVLTGMDITTAILLIDHILRTRQTGLPRDQAVIQACPERLRPILMTSLITIAVMTRIALAPPTGLDAYSPLATVVIGGLLAGTLLSLWDIPMMHTLVDDLHSRWQRRKS</sequence>
<feature type="transmembrane region" description="Helical" evidence="1">
    <location>
        <begin position="354"/>
        <end position="371"/>
    </location>
</feature>
<feature type="transmembrane region" description="Helical" evidence="1">
    <location>
        <begin position="20"/>
        <end position="42"/>
    </location>
</feature>
<dbReference type="PANTHER" id="PTHR32063">
    <property type="match status" value="1"/>
</dbReference>
<dbReference type="Pfam" id="PF00873">
    <property type="entry name" value="ACR_tran"/>
    <property type="match status" value="1"/>
</dbReference>
<feature type="transmembrane region" description="Helical" evidence="1">
    <location>
        <begin position="377"/>
        <end position="395"/>
    </location>
</feature>
<organism evidence="2 3">
    <name type="scientific">bacterium (Candidatus Blackallbacteria) CG17_big_fil_post_rev_8_21_14_2_50_48_46</name>
    <dbReference type="NCBI Taxonomy" id="2014261"/>
    <lineage>
        <taxon>Bacteria</taxon>
        <taxon>Candidatus Blackallbacteria</taxon>
    </lineage>
</organism>
<keyword evidence="1" id="KW-0472">Membrane</keyword>
<evidence type="ECO:0000256" key="1">
    <source>
        <dbReference type="SAM" id="Phobius"/>
    </source>
</evidence>
<protein>
    <submittedName>
        <fullName evidence="2">AcrB/AcrD/AcrF family protein</fullName>
    </submittedName>
</protein>